<dbReference type="EMBL" id="AWSO01001058">
    <property type="protein sequence ID" value="ESK85519.1"/>
    <property type="molecule type" value="Genomic_DNA"/>
</dbReference>
<dbReference type="HOGENOM" id="CLU_2758366_0_0_1"/>
<dbReference type="KEGG" id="mrr:Moror_10081"/>
<dbReference type="AlphaFoldDB" id="V2Y1K7"/>
<reference evidence="1 2" key="1">
    <citation type="journal article" date="2014" name="BMC Genomics">
        <title>Genome and secretome analysis of the hemibiotrophic fungal pathogen, Moniliophthora roreri, which causes frosty pod rot disease of cacao: mechanisms of the biotrophic and necrotrophic phases.</title>
        <authorList>
            <person name="Meinhardt L.W."/>
            <person name="Costa G.G.L."/>
            <person name="Thomazella D.P.T."/>
            <person name="Teixeira P.J.P.L."/>
            <person name="Carazzolle M.F."/>
            <person name="Schuster S.C."/>
            <person name="Carlson J.E."/>
            <person name="Guiltinan M.J."/>
            <person name="Mieczkowski P."/>
            <person name="Farmer A."/>
            <person name="Ramaraj T."/>
            <person name="Crozier J."/>
            <person name="Davis R.E."/>
            <person name="Shao J."/>
            <person name="Melnick R.L."/>
            <person name="Pereira G.A.G."/>
            <person name="Bailey B.A."/>
        </authorList>
    </citation>
    <scope>NUCLEOTIDE SEQUENCE [LARGE SCALE GENOMIC DNA]</scope>
    <source>
        <strain evidence="1 2">MCA 2997</strain>
    </source>
</reference>
<evidence type="ECO:0000313" key="2">
    <source>
        <dbReference type="Proteomes" id="UP000017559"/>
    </source>
</evidence>
<keyword evidence="2" id="KW-1185">Reference proteome</keyword>
<accession>V2Y1K7</accession>
<comment type="caution">
    <text evidence="1">The sequence shown here is derived from an EMBL/GenBank/DDBJ whole genome shotgun (WGS) entry which is preliminary data.</text>
</comment>
<proteinExistence type="predicted"/>
<protein>
    <submittedName>
        <fullName evidence="1">Uncharacterized protein</fullName>
    </submittedName>
</protein>
<gene>
    <name evidence="1" type="ORF">Moror_10081</name>
</gene>
<organism evidence="1 2">
    <name type="scientific">Moniliophthora roreri (strain MCA 2997)</name>
    <name type="common">Cocoa frosty pod rot fungus</name>
    <name type="synonym">Crinipellis roreri</name>
    <dbReference type="NCBI Taxonomy" id="1381753"/>
    <lineage>
        <taxon>Eukaryota</taxon>
        <taxon>Fungi</taxon>
        <taxon>Dikarya</taxon>
        <taxon>Basidiomycota</taxon>
        <taxon>Agaricomycotina</taxon>
        <taxon>Agaricomycetes</taxon>
        <taxon>Agaricomycetidae</taxon>
        <taxon>Agaricales</taxon>
        <taxon>Marasmiineae</taxon>
        <taxon>Marasmiaceae</taxon>
        <taxon>Moniliophthora</taxon>
    </lineage>
</organism>
<name>V2Y1K7_MONRO</name>
<dbReference type="Proteomes" id="UP000017559">
    <property type="component" value="Unassembled WGS sequence"/>
</dbReference>
<sequence>MHQHSQRCPKPQDTRFLCRDRYGLETHAQITLTIKVFCRLLPFGSHALSLRVDGIGLATALESSSSTRGK</sequence>
<evidence type="ECO:0000313" key="1">
    <source>
        <dbReference type="EMBL" id="ESK85519.1"/>
    </source>
</evidence>